<keyword evidence="1" id="KW-0328">Glycosyltransferase</keyword>
<evidence type="ECO:0000256" key="1">
    <source>
        <dbReference type="ARBA" id="ARBA00022676"/>
    </source>
</evidence>
<accession>A0ABS9MRU0</accession>
<dbReference type="InterPro" id="IPR002201">
    <property type="entry name" value="Glyco_trans_9"/>
</dbReference>
<evidence type="ECO:0000313" key="3">
    <source>
        <dbReference type="EMBL" id="MCG5031353.1"/>
    </source>
</evidence>
<organism evidence="3 4">
    <name type="scientific">Mesosutterella porci</name>
    <dbReference type="NCBI Taxonomy" id="2915351"/>
    <lineage>
        <taxon>Bacteria</taxon>
        <taxon>Pseudomonadati</taxon>
        <taxon>Pseudomonadota</taxon>
        <taxon>Betaproteobacteria</taxon>
        <taxon>Burkholderiales</taxon>
        <taxon>Sutterellaceae</taxon>
        <taxon>Mesosutterella</taxon>
    </lineage>
</organism>
<evidence type="ECO:0008006" key="5">
    <source>
        <dbReference type="Google" id="ProtNLM"/>
    </source>
</evidence>
<evidence type="ECO:0000256" key="2">
    <source>
        <dbReference type="ARBA" id="ARBA00022679"/>
    </source>
</evidence>
<reference evidence="3 4" key="1">
    <citation type="submission" date="2022-02" db="EMBL/GenBank/DDBJ databases">
        <title>Mesosutterella porci, a novel member of the family Sutterellaceae from pig feces.</title>
        <authorList>
            <person name="Wylensek D."/>
            <person name="Clavel T."/>
        </authorList>
    </citation>
    <scope>NUCLEOTIDE SEQUENCE [LARGE SCALE GENOMIC DNA]</scope>
    <source>
        <strain evidence="4">oilRF-744-wt-GAM-9</strain>
    </source>
</reference>
<evidence type="ECO:0000313" key="4">
    <source>
        <dbReference type="Proteomes" id="UP001297600"/>
    </source>
</evidence>
<dbReference type="EMBL" id="JAKNCT010000009">
    <property type="protein sequence ID" value="MCG5031353.1"/>
    <property type="molecule type" value="Genomic_DNA"/>
</dbReference>
<dbReference type="Pfam" id="PF01075">
    <property type="entry name" value="Glyco_transf_9"/>
    <property type="match status" value="1"/>
</dbReference>
<keyword evidence="2" id="KW-0808">Transferase</keyword>
<name>A0ABS9MRU0_9BURK</name>
<sequence>MLETTKRYIYFFLKCQILLLKILLTRSKTKQLILVDNVKNFISFSRNYRKINCDIIAVIADGGVGDCLIYLNYIYHLYLKLNKKVLIDFYFKSKKTPINLYKVDENYIHTFYDKKFIKFSKFIYPVIIQMKERFPKVIKCDKSYIRSEQLIDILEKYNKFYINNRFYYDYSPRIDGLSAQFSLAAGYNRVTQPDLFHLVSINDIEITIGVENERKILEKFKLLNSKFITFNRSVDADNNSENSTKLWPKFYYIELINKIKKYYPNLTIVFLGPKYEDLPLEGIKNLSGRTDFNELKVLLKNAIIHIGPEGGMIHLRHALSRKVSCVLFGPTSKLFYGYQENINLLNESVCKVSCEWLIENWQRLCLNNCTNECNKLLNLKPDFVFSKIDNAIKLAGVN</sequence>
<gene>
    <name evidence="3" type="ORF">MAF45_07860</name>
</gene>
<protein>
    <recommendedName>
        <fullName evidence="5">ADP-heptose:LPS heptosyltransferase</fullName>
    </recommendedName>
</protein>
<dbReference type="PANTHER" id="PTHR30160">
    <property type="entry name" value="TETRAACYLDISACCHARIDE 4'-KINASE-RELATED"/>
    <property type="match status" value="1"/>
</dbReference>
<keyword evidence="4" id="KW-1185">Reference proteome</keyword>
<dbReference type="SUPFAM" id="SSF53756">
    <property type="entry name" value="UDP-Glycosyltransferase/glycogen phosphorylase"/>
    <property type="match status" value="1"/>
</dbReference>
<dbReference type="Gene3D" id="3.40.50.2000">
    <property type="entry name" value="Glycogen Phosphorylase B"/>
    <property type="match status" value="1"/>
</dbReference>
<dbReference type="Proteomes" id="UP001297600">
    <property type="component" value="Unassembled WGS sequence"/>
</dbReference>
<dbReference type="InterPro" id="IPR051199">
    <property type="entry name" value="LPS_LOS_Heptosyltrfase"/>
</dbReference>
<comment type="caution">
    <text evidence="3">The sequence shown here is derived from an EMBL/GenBank/DDBJ whole genome shotgun (WGS) entry which is preliminary data.</text>
</comment>
<proteinExistence type="predicted"/>
<dbReference type="RefSeq" id="WP_237979087.1">
    <property type="nucleotide sequence ID" value="NZ_JAKNCT010000009.1"/>
</dbReference>